<dbReference type="InterPro" id="IPR052048">
    <property type="entry name" value="ST_Response_Regulator"/>
</dbReference>
<proteinExistence type="predicted"/>
<name>A0A5B8V0K0_9SPHI</name>
<evidence type="ECO:0000256" key="1">
    <source>
        <dbReference type="PROSITE-ProRule" id="PRU00169"/>
    </source>
</evidence>
<dbReference type="InterPro" id="IPR011006">
    <property type="entry name" value="CheY-like_superfamily"/>
</dbReference>
<dbReference type="Pfam" id="PF00072">
    <property type="entry name" value="Response_reg"/>
    <property type="match status" value="1"/>
</dbReference>
<feature type="modified residue" description="4-aspartylphosphate" evidence="1">
    <location>
        <position position="63"/>
    </location>
</feature>
<dbReference type="RefSeq" id="WP_147033043.1">
    <property type="nucleotide sequence ID" value="NZ_CP042436.1"/>
</dbReference>
<dbReference type="PANTHER" id="PTHR43228:SF1">
    <property type="entry name" value="TWO-COMPONENT RESPONSE REGULATOR ARR22"/>
    <property type="match status" value="1"/>
</dbReference>
<dbReference type="KEGG" id="mgin:FRZ54_17700"/>
<keyword evidence="4" id="KW-1185">Reference proteome</keyword>
<evidence type="ECO:0000259" key="2">
    <source>
        <dbReference type="PROSITE" id="PS50110"/>
    </source>
</evidence>
<sequence length="135" mass="15534">MNIDFSFIIIDDSELDRFVTQKFLELSTKYTAIKAFENAEHALETIRENADGNSPVPTIILLDLQMPFMNGFDFVEQFEKFPNEVKNNYRIVILTILTSASNPADIYKVLTYPTVSRIIEKPLTKEKLQSLLIQV</sequence>
<protein>
    <submittedName>
        <fullName evidence="3">Response regulator</fullName>
    </submittedName>
</protein>
<evidence type="ECO:0000313" key="4">
    <source>
        <dbReference type="Proteomes" id="UP000321479"/>
    </source>
</evidence>
<organism evidence="3 4">
    <name type="scientific">Mucilaginibacter ginsenosidivorans</name>
    <dbReference type="NCBI Taxonomy" id="398053"/>
    <lineage>
        <taxon>Bacteria</taxon>
        <taxon>Pseudomonadati</taxon>
        <taxon>Bacteroidota</taxon>
        <taxon>Sphingobacteriia</taxon>
        <taxon>Sphingobacteriales</taxon>
        <taxon>Sphingobacteriaceae</taxon>
        <taxon>Mucilaginibacter</taxon>
    </lineage>
</organism>
<gene>
    <name evidence="3" type="ORF">FRZ54_17700</name>
</gene>
<dbReference type="EMBL" id="CP042436">
    <property type="protein sequence ID" value="QEC64333.1"/>
    <property type="molecule type" value="Genomic_DNA"/>
</dbReference>
<dbReference type="SUPFAM" id="SSF52172">
    <property type="entry name" value="CheY-like"/>
    <property type="match status" value="1"/>
</dbReference>
<evidence type="ECO:0000313" key="3">
    <source>
        <dbReference type="EMBL" id="QEC64333.1"/>
    </source>
</evidence>
<reference evidence="3 4" key="1">
    <citation type="journal article" date="2017" name="Curr. Microbiol.">
        <title>Mucilaginibacter ginsenosidivorans sp. nov., Isolated from Soil of Ginseng Field.</title>
        <authorList>
            <person name="Kim M.M."/>
            <person name="Siddiqi M.Z."/>
            <person name="Im W.T."/>
        </authorList>
    </citation>
    <scope>NUCLEOTIDE SEQUENCE [LARGE SCALE GENOMIC DNA]</scope>
    <source>
        <strain evidence="3 4">Gsoil 3017</strain>
    </source>
</reference>
<feature type="domain" description="Response regulatory" evidence="2">
    <location>
        <begin position="6"/>
        <end position="135"/>
    </location>
</feature>
<dbReference type="OrthoDB" id="1121174at2"/>
<dbReference type="PROSITE" id="PS50110">
    <property type="entry name" value="RESPONSE_REGULATORY"/>
    <property type="match status" value="1"/>
</dbReference>
<dbReference type="PANTHER" id="PTHR43228">
    <property type="entry name" value="TWO-COMPONENT RESPONSE REGULATOR"/>
    <property type="match status" value="1"/>
</dbReference>
<keyword evidence="1" id="KW-0597">Phosphoprotein</keyword>
<dbReference type="Proteomes" id="UP000321479">
    <property type="component" value="Chromosome"/>
</dbReference>
<dbReference type="GO" id="GO:0000160">
    <property type="term" value="P:phosphorelay signal transduction system"/>
    <property type="evidence" value="ECO:0007669"/>
    <property type="project" value="InterPro"/>
</dbReference>
<dbReference type="SMART" id="SM00448">
    <property type="entry name" value="REC"/>
    <property type="match status" value="1"/>
</dbReference>
<accession>A0A5B8V0K0</accession>
<dbReference type="InterPro" id="IPR001789">
    <property type="entry name" value="Sig_transdc_resp-reg_receiver"/>
</dbReference>
<dbReference type="AlphaFoldDB" id="A0A5B8V0K0"/>
<dbReference type="Gene3D" id="3.40.50.2300">
    <property type="match status" value="1"/>
</dbReference>